<evidence type="ECO:0000313" key="3">
    <source>
        <dbReference type="Proteomes" id="UP001306592"/>
    </source>
</evidence>
<protein>
    <submittedName>
        <fullName evidence="2">Uncharacterized protein</fullName>
    </submittedName>
</protein>
<gene>
    <name evidence="2" type="ORF">V8N49_23205</name>
</gene>
<proteinExistence type="predicted"/>
<organism evidence="2 3">
    <name type="scientific">Erwinia aphidicola</name>
    <dbReference type="NCBI Taxonomy" id="68334"/>
    <lineage>
        <taxon>Bacteria</taxon>
        <taxon>Pseudomonadati</taxon>
        <taxon>Pseudomonadota</taxon>
        <taxon>Gammaproteobacteria</taxon>
        <taxon>Enterobacterales</taxon>
        <taxon>Erwiniaceae</taxon>
        <taxon>Erwinia</taxon>
    </lineage>
</organism>
<dbReference type="EMBL" id="JBANEI010000032">
    <property type="protein sequence ID" value="MEI2684530.1"/>
    <property type="molecule type" value="Genomic_DNA"/>
</dbReference>
<sequence length="174" mass="17887">MRLLTALIAAACFSQAASAANLTSGTITNETTATADVVFNQPITLENTLTPVSGLKAGAPSNLDSTDTATTIATGKLAIKEAGVTAQLALRLESPAVYAEGHQGEAAYELAYAAIFDDAEATTWDTFTTSDGSYLISPAGQRQLAYKVYGGGNDDVLPAAGKYTINVTGAVYNP</sequence>
<feature type="chain" id="PRO_5046867076" evidence="1">
    <location>
        <begin position="20"/>
        <end position="174"/>
    </location>
</feature>
<evidence type="ECO:0000313" key="2">
    <source>
        <dbReference type="EMBL" id="MEI2684530.1"/>
    </source>
</evidence>
<keyword evidence="3" id="KW-1185">Reference proteome</keyword>
<comment type="caution">
    <text evidence="2">The sequence shown here is derived from an EMBL/GenBank/DDBJ whole genome shotgun (WGS) entry which is preliminary data.</text>
</comment>
<keyword evidence="1" id="KW-0732">Signal</keyword>
<name>A0ABU8DM12_ERWAP</name>
<feature type="signal peptide" evidence="1">
    <location>
        <begin position="1"/>
        <end position="19"/>
    </location>
</feature>
<evidence type="ECO:0000256" key="1">
    <source>
        <dbReference type="SAM" id="SignalP"/>
    </source>
</evidence>
<dbReference type="RefSeq" id="WP_336204277.1">
    <property type="nucleotide sequence ID" value="NZ_JBANEI010000032.1"/>
</dbReference>
<reference evidence="2 3" key="1">
    <citation type="submission" date="2024-02" db="EMBL/GenBank/DDBJ databases">
        <title>First report Erwinia aphidicola in onion in Chile.</title>
        <authorList>
            <person name="Valenzuela M."/>
            <person name="Pena M."/>
            <person name="Dutta B."/>
        </authorList>
    </citation>
    <scope>NUCLEOTIDE SEQUENCE [LARGE SCALE GENOMIC DNA]</scope>
    <source>
        <strain evidence="2 3">QCJ3A</strain>
    </source>
</reference>
<dbReference type="Proteomes" id="UP001306592">
    <property type="component" value="Unassembled WGS sequence"/>
</dbReference>
<accession>A0ABU8DM12</accession>